<dbReference type="SUPFAM" id="SSF51445">
    <property type="entry name" value="(Trans)glycosidases"/>
    <property type="match status" value="1"/>
</dbReference>
<organism evidence="3 5">
    <name type="scientific">Didymodactylos carnosus</name>
    <dbReference type="NCBI Taxonomy" id="1234261"/>
    <lineage>
        <taxon>Eukaryota</taxon>
        <taxon>Metazoa</taxon>
        <taxon>Spiralia</taxon>
        <taxon>Gnathifera</taxon>
        <taxon>Rotifera</taxon>
        <taxon>Eurotatoria</taxon>
        <taxon>Bdelloidea</taxon>
        <taxon>Philodinida</taxon>
        <taxon>Philodinidae</taxon>
        <taxon>Didymodactylos</taxon>
    </lineage>
</organism>
<dbReference type="EMBL" id="CAJNOK010007002">
    <property type="protein sequence ID" value="CAF1021383.1"/>
    <property type="molecule type" value="Genomic_DNA"/>
</dbReference>
<sequence length="494" mass="56523">MNKQRILLNLLFSLLYVVDGLDKGTFPQSKKFSFGCATSAYQYEGATRRSGKSKSIWDKFVHLKPSLIYGNATGDKADQFYDRYSTDLKLFRRAIGIKYFSLSFSWARILPDPRSGSKVDDAGIQHYKKLLKLVRSENLTAICTLYHWDLPEKLQDDYQGWISRRIVDDFRYYAQVVFTHIGSLCPMYVTLNEPHTVCTTGYGPNPSFAPYDKGSISAVYKCGHYSILSHLAAVEEYRKTKLNGKIGLKVDGNAMIPLDPNSKADQQAAFRGMVWGFGWFANPLYKGNYPASMLDDLDSTILPRFTLSEMKRLRQNKPDFLGYDGYTTGWARPTKNCKRNESNTWPICVDGIETLPNGTSIGPPTNSPWNFDYPQTLRIGLKHLYSTYGAYPLYIAENGMAVVNESQLSRSNALNDYARINWYKGYLKVLKEVIEQDHIPVDGFIAWACLDNFEWIYGYNTRFGLIYVDYETEQRYVKQSARYLKGVFKQGKPI</sequence>
<evidence type="ECO:0000313" key="3">
    <source>
        <dbReference type="EMBL" id="CAF1021383.1"/>
    </source>
</evidence>
<dbReference type="InterPro" id="IPR001360">
    <property type="entry name" value="Glyco_hydro_1"/>
</dbReference>
<dbReference type="Proteomes" id="UP000682733">
    <property type="component" value="Unassembled WGS sequence"/>
</dbReference>
<accession>A0A8S2DSD0</accession>
<comment type="caution">
    <text evidence="3">The sequence shown here is derived from an EMBL/GenBank/DDBJ whole genome shotgun (WGS) entry which is preliminary data.</text>
</comment>
<reference evidence="3" key="1">
    <citation type="submission" date="2021-02" db="EMBL/GenBank/DDBJ databases">
        <authorList>
            <person name="Nowell W R."/>
        </authorList>
    </citation>
    <scope>NUCLEOTIDE SEQUENCE</scope>
</reference>
<dbReference type="AlphaFoldDB" id="A0A8S2DSD0"/>
<evidence type="ECO:0000256" key="2">
    <source>
        <dbReference type="SAM" id="SignalP"/>
    </source>
</evidence>
<dbReference type="Gene3D" id="3.20.20.80">
    <property type="entry name" value="Glycosidases"/>
    <property type="match status" value="1"/>
</dbReference>
<comment type="similarity">
    <text evidence="1">Belongs to the glycosyl hydrolase 1 family.</text>
</comment>
<proteinExistence type="inferred from homology"/>
<evidence type="ECO:0000256" key="1">
    <source>
        <dbReference type="RuleBase" id="RU003690"/>
    </source>
</evidence>
<gene>
    <name evidence="3" type="ORF">OVA965_LOCUS15521</name>
    <name evidence="4" type="ORF">TMI583_LOCUS15529</name>
</gene>
<dbReference type="PRINTS" id="PR00131">
    <property type="entry name" value="GLHYDRLASE1"/>
</dbReference>
<dbReference type="GO" id="GO:0008422">
    <property type="term" value="F:beta-glucosidase activity"/>
    <property type="evidence" value="ECO:0007669"/>
    <property type="project" value="TreeGrafter"/>
</dbReference>
<dbReference type="Proteomes" id="UP000677228">
    <property type="component" value="Unassembled WGS sequence"/>
</dbReference>
<evidence type="ECO:0000313" key="5">
    <source>
        <dbReference type="Proteomes" id="UP000677228"/>
    </source>
</evidence>
<protein>
    <recommendedName>
        <fullName evidence="6">Beta-glucosidase</fullName>
    </recommendedName>
</protein>
<dbReference type="EMBL" id="CAJOBA010007012">
    <property type="protein sequence ID" value="CAF3790019.1"/>
    <property type="molecule type" value="Genomic_DNA"/>
</dbReference>
<dbReference type="Pfam" id="PF00232">
    <property type="entry name" value="Glyco_hydro_1"/>
    <property type="match status" value="1"/>
</dbReference>
<dbReference type="PANTHER" id="PTHR10353:SF53">
    <property type="entry name" value="BETA-1,4-GLUCOSIDASE (EUROFUNG)"/>
    <property type="match status" value="1"/>
</dbReference>
<name>A0A8S2DSD0_9BILA</name>
<keyword evidence="2" id="KW-0732">Signal</keyword>
<feature type="chain" id="PRO_5036434496" description="Beta-glucosidase" evidence="2">
    <location>
        <begin position="21"/>
        <end position="494"/>
    </location>
</feature>
<dbReference type="GO" id="GO:0005975">
    <property type="term" value="P:carbohydrate metabolic process"/>
    <property type="evidence" value="ECO:0007669"/>
    <property type="project" value="InterPro"/>
</dbReference>
<dbReference type="InterPro" id="IPR033132">
    <property type="entry name" value="GH_1_N_CS"/>
</dbReference>
<dbReference type="InterPro" id="IPR017853">
    <property type="entry name" value="GH"/>
</dbReference>
<feature type="signal peptide" evidence="2">
    <location>
        <begin position="1"/>
        <end position="20"/>
    </location>
</feature>
<dbReference type="PANTHER" id="PTHR10353">
    <property type="entry name" value="GLYCOSYL HYDROLASE"/>
    <property type="match status" value="1"/>
</dbReference>
<evidence type="ECO:0008006" key="6">
    <source>
        <dbReference type="Google" id="ProtNLM"/>
    </source>
</evidence>
<dbReference type="PROSITE" id="PS00653">
    <property type="entry name" value="GLYCOSYL_HYDROL_F1_2"/>
    <property type="match status" value="1"/>
</dbReference>
<evidence type="ECO:0000313" key="4">
    <source>
        <dbReference type="EMBL" id="CAF3790019.1"/>
    </source>
</evidence>